<feature type="domain" description="KRAB" evidence="1">
    <location>
        <begin position="156"/>
        <end position="227"/>
    </location>
</feature>
<evidence type="ECO:0000313" key="3">
    <source>
        <dbReference type="RefSeq" id="XP_023381737.1"/>
    </source>
</evidence>
<gene>
    <name evidence="3" type="primary">ZNF606</name>
</gene>
<evidence type="ECO:0000259" key="1">
    <source>
        <dbReference type="PROSITE" id="PS50805"/>
    </source>
</evidence>
<dbReference type="InterPro" id="IPR001909">
    <property type="entry name" value="KRAB"/>
</dbReference>
<dbReference type="PANTHER" id="PTHR23232:SF163">
    <property type="entry name" value="ZINC FINGER PROTEIN 589"/>
    <property type="match status" value="1"/>
</dbReference>
<dbReference type="PANTHER" id="PTHR23232">
    <property type="entry name" value="KRAB DOMAIN C2H2 ZINC FINGER"/>
    <property type="match status" value="1"/>
</dbReference>
<evidence type="ECO:0000313" key="2">
    <source>
        <dbReference type="Proteomes" id="UP000515202"/>
    </source>
</evidence>
<dbReference type="RefSeq" id="XP_023381737.1">
    <property type="nucleotide sequence ID" value="XM_023525969.1"/>
</dbReference>
<dbReference type="CTD" id="80095"/>
<dbReference type="InterPro" id="IPR036051">
    <property type="entry name" value="KRAB_dom_sf"/>
</dbReference>
<dbReference type="SMART" id="SM00349">
    <property type="entry name" value="KRAB"/>
    <property type="match status" value="1"/>
</dbReference>
<dbReference type="AlphaFoldDB" id="A0A6P6C359"/>
<proteinExistence type="predicted"/>
<dbReference type="GeneID" id="105309030"/>
<dbReference type="OrthoDB" id="9411774at2759"/>
<dbReference type="InterPro" id="IPR050169">
    <property type="entry name" value="Krueppel_C2H2_ZnF"/>
</dbReference>
<accession>A0A6P6C359</accession>
<dbReference type="SUPFAM" id="SSF109640">
    <property type="entry name" value="KRAB domain (Kruppel-associated box)"/>
    <property type="match status" value="1"/>
</dbReference>
<sequence length="289" mass="32132">MLLPGSPLLLLRMGSLCFRRILCKKGPLSSFSLLFLGWCCSYIPYFTRIQCSCQAPSPSVNPVGWLPSTRGPPGVSLRTSPGGWQLLTHGPPGVVSQEPVSPLALLAAMLWPLPAVTCRGQGSDLGSQDSAWHADETPEEGRRAAVLPAARVQEPVTFRDVAVDFTQEEWGQLGPAQRTLYRDVMLETFGHLLSVGKHTAKPEVISLLEQGEEPWLVEHAPPQRICPEMMKNLENKALIPTQSIFEEEQSRSMKLERYVWDDPWFSRANSPSWIGLKGLVRHSEYESFA</sequence>
<name>A0A6P6C359_PTEVA</name>
<dbReference type="PROSITE" id="PS50805">
    <property type="entry name" value="KRAB"/>
    <property type="match status" value="1"/>
</dbReference>
<dbReference type="Gene3D" id="6.10.140.140">
    <property type="match status" value="1"/>
</dbReference>
<dbReference type="CDD" id="cd07765">
    <property type="entry name" value="KRAB_A-box"/>
    <property type="match status" value="1"/>
</dbReference>
<protein>
    <submittedName>
        <fullName evidence="3">Zinc finger protein 606 isoform X9</fullName>
    </submittedName>
</protein>
<organism evidence="2 3">
    <name type="scientific">Pteropus vampyrus</name>
    <name type="common">Large flying fox</name>
    <dbReference type="NCBI Taxonomy" id="132908"/>
    <lineage>
        <taxon>Eukaryota</taxon>
        <taxon>Metazoa</taxon>
        <taxon>Chordata</taxon>
        <taxon>Craniata</taxon>
        <taxon>Vertebrata</taxon>
        <taxon>Euteleostomi</taxon>
        <taxon>Mammalia</taxon>
        <taxon>Eutheria</taxon>
        <taxon>Laurasiatheria</taxon>
        <taxon>Chiroptera</taxon>
        <taxon>Yinpterochiroptera</taxon>
        <taxon>Pteropodoidea</taxon>
        <taxon>Pteropodidae</taxon>
        <taxon>Pteropodinae</taxon>
        <taxon>Pteropus</taxon>
    </lineage>
</organism>
<dbReference type="Pfam" id="PF01352">
    <property type="entry name" value="KRAB"/>
    <property type="match status" value="1"/>
</dbReference>
<dbReference type="GO" id="GO:0006355">
    <property type="term" value="P:regulation of DNA-templated transcription"/>
    <property type="evidence" value="ECO:0007669"/>
    <property type="project" value="InterPro"/>
</dbReference>
<keyword evidence="2" id="KW-1185">Reference proteome</keyword>
<dbReference type="Proteomes" id="UP000515202">
    <property type="component" value="Unplaced"/>
</dbReference>
<reference evidence="3" key="1">
    <citation type="submission" date="2025-08" db="UniProtKB">
        <authorList>
            <consortium name="RefSeq"/>
        </authorList>
    </citation>
    <scope>IDENTIFICATION</scope>
    <source>
        <tissue evidence="3">Kidney</tissue>
    </source>
</reference>